<dbReference type="PANTHER" id="PTHR31355:SF22">
    <property type="entry name" value="TORTIFOLIA1-LIKE PROTEIN 2"/>
    <property type="match status" value="1"/>
</dbReference>
<dbReference type="Gene3D" id="1.25.10.10">
    <property type="entry name" value="Leucine-rich Repeat Variant"/>
    <property type="match status" value="1"/>
</dbReference>
<feature type="compositionally biased region" description="Polar residues" evidence="1">
    <location>
        <begin position="296"/>
        <end position="305"/>
    </location>
</feature>
<dbReference type="HOGENOM" id="CLU_019435_0_0_1"/>
<dbReference type="GO" id="GO:0005874">
    <property type="term" value="C:microtubule"/>
    <property type="evidence" value="ECO:0007669"/>
    <property type="project" value="InterPro"/>
</dbReference>
<feature type="region of interest" description="Disordered" evidence="1">
    <location>
        <begin position="291"/>
        <end position="320"/>
    </location>
</feature>
<dbReference type="Gramene" id="fgenesh1_pm.C_scaffold_3002385">
    <property type="protein sequence ID" value="fgenesh1_pm.C_scaffold_3002385"/>
    <property type="gene ID" value="fgenesh1_pm.C_scaffold_3002385"/>
</dbReference>
<name>D7LA95_ARALL</name>
<dbReference type="eggNOG" id="ENOG502QUFS">
    <property type="taxonomic scope" value="Eukaryota"/>
</dbReference>
<dbReference type="FunFam" id="1.25.10.10:FF:001130">
    <property type="entry name" value="TORTIFOLIA1-like protein 2"/>
    <property type="match status" value="1"/>
</dbReference>
<dbReference type="SUPFAM" id="SSF48371">
    <property type="entry name" value="ARM repeat"/>
    <property type="match status" value="1"/>
</dbReference>
<dbReference type="GO" id="GO:0008017">
    <property type="term" value="F:microtubule binding"/>
    <property type="evidence" value="ECO:0007669"/>
    <property type="project" value="InterPro"/>
</dbReference>
<dbReference type="InterPro" id="IPR011989">
    <property type="entry name" value="ARM-like"/>
</dbReference>
<feature type="region of interest" description="Disordered" evidence="1">
    <location>
        <begin position="556"/>
        <end position="576"/>
    </location>
</feature>
<dbReference type="Proteomes" id="UP000008694">
    <property type="component" value="Unassembled WGS sequence"/>
</dbReference>
<evidence type="ECO:0000256" key="1">
    <source>
        <dbReference type="SAM" id="MobiDB-lite"/>
    </source>
</evidence>
<feature type="region of interest" description="Disordered" evidence="1">
    <location>
        <begin position="341"/>
        <end position="363"/>
    </location>
</feature>
<evidence type="ECO:0000259" key="2">
    <source>
        <dbReference type="Pfam" id="PF24713"/>
    </source>
</evidence>
<dbReference type="AlphaFoldDB" id="D7LA95"/>
<dbReference type="InterPro" id="IPR057599">
    <property type="entry name" value="TORTIFOLIA1/TORL1-2_C"/>
</dbReference>
<feature type="domain" description="TORTIFOLIA1/TORL1-2 C-terminal" evidence="2">
    <location>
        <begin position="661"/>
        <end position="777"/>
    </location>
</feature>
<organism evidence="5">
    <name type="scientific">Arabidopsis lyrata subsp. lyrata</name>
    <name type="common">Lyre-leaved rock-cress</name>
    <dbReference type="NCBI Taxonomy" id="81972"/>
    <lineage>
        <taxon>Eukaryota</taxon>
        <taxon>Viridiplantae</taxon>
        <taxon>Streptophyta</taxon>
        <taxon>Embryophyta</taxon>
        <taxon>Tracheophyta</taxon>
        <taxon>Spermatophyta</taxon>
        <taxon>Magnoliopsida</taxon>
        <taxon>eudicotyledons</taxon>
        <taxon>Gunneridae</taxon>
        <taxon>Pentapetalae</taxon>
        <taxon>rosids</taxon>
        <taxon>malvids</taxon>
        <taxon>Brassicales</taxon>
        <taxon>Brassicaceae</taxon>
        <taxon>Camelineae</taxon>
        <taxon>Arabidopsis</taxon>
    </lineage>
</organism>
<evidence type="ECO:0000313" key="5">
    <source>
        <dbReference type="Proteomes" id="UP000008694"/>
    </source>
</evidence>
<dbReference type="PANTHER" id="PTHR31355">
    <property type="entry name" value="MICROTUBULE-ASSOCIATED PROTEIN TORTIFOLIA1"/>
    <property type="match status" value="1"/>
</dbReference>
<sequence>MKANTQQVIFELKKKVVTALNKLADRDTYQRGVDELEKTVEHLAPDKISCFLSCILDTDSEQKSAVRKECIRLMGTLARFHEGLVGPYLAKMVSSIVKRLKDPDSVVRDACIETMGVLASKMSCYEDQNYGVFVSLVKPLFEAIGDQNKYVQSGAALCLARVIDSSPEAPVAIIQRMLMRTVKLLNNSHFIAKPAVIELNRSIILAGGATPKGVLSSAMSSFQDALKNKDWTTRKAASVALMEIAATGEKFLGPLKASCICSLESCRFDKVKPVRDSVILALQYWKGVPGCDSPEPSETGSSVKESYNGARESSELFSTSDSKVKDATSIKYVTDLARKKVPVSARQPPTRYNEDPRKSKQDNWHIDIAVPESSIVSKVDLHNEESEGSCITKTFAEATTTPGVTYEYIPIEDKADCYVTGGVNENDDIKSITVSSSSFRASGEETDSEEQPFSTKVKDRTSLDSSVTVSSSQINHDCCAKIANEMASVRKQLSDIEDKQSRLIDQLQAFSTGIMNNFSVLQSKVSSLEYAVEGIAQNVVLHSDISNSNFVKHNQGSTLSPRLSSCTSRTSTDIRNRQSTLSTSKYSMARENKTHIRSRLNESHGMEKTRKDIWNNIGQGRQTLIQTRTSSDSIQSIRQHYAEVMSGSRKPVTGVSCEEVVESEYLDVLSSGDELALVELLDRTGPVLESMSSQTINEILSILLSYLLERRFMNSILPWLHQVADLSTTNGANYLIPSARKRAQVLSAIQEASGMDFSNLAERRAVTQIAMKLRKLWGKLRSLLALVPTWSKDHAEKTCL</sequence>
<feature type="region of interest" description="Disordered" evidence="1">
    <location>
        <begin position="436"/>
        <end position="459"/>
    </location>
</feature>
<evidence type="ECO:0000313" key="4">
    <source>
        <dbReference type="EMBL" id="EFH60018.1"/>
    </source>
</evidence>
<gene>
    <name evidence="4" type="ORF">ARALYDRAFT_319369</name>
</gene>
<dbReference type="InterPro" id="IPR016024">
    <property type="entry name" value="ARM-type_fold"/>
</dbReference>
<proteinExistence type="predicted"/>
<protein>
    <submittedName>
        <fullName evidence="4">Binding protein</fullName>
    </submittedName>
</protein>
<feature type="domain" description="TORTIFOLIA1/SINE1-2 N-terminal" evidence="3">
    <location>
        <begin position="10"/>
        <end position="286"/>
    </location>
</feature>
<dbReference type="Pfam" id="PF24713">
    <property type="entry name" value="TOR1L1_C"/>
    <property type="match status" value="1"/>
</dbReference>
<dbReference type="InterPro" id="IPR033337">
    <property type="entry name" value="TORTIFOLIA1/SINE1-2"/>
</dbReference>
<feature type="compositionally biased region" description="Basic and acidic residues" evidence="1">
    <location>
        <begin position="352"/>
        <end position="363"/>
    </location>
</feature>
<keyword evidence="5" id="KW-1185">Reference proteome</keyword>
<dbReference type="EMBL" id="GL348715">
    <property type="protein sequence ID" value="EFH60018.1"/>
    <property type="molecule type" value="Genomic_DNA"/>
</dbReference>
<dbReference type="Pfam" id="PF24714">
    <property type="entry name" value="TOR1L1_N"/>
    <property type="match status" value="1"/>
</dbReference>
<dbReference type="InterPro" id="IPR057600">
    <property type="entry name" value="TORTIFOLIA1/SINE1-2_N"/>
</dbReference>
<reference evidence="5" key="1">
    <citation type="journal article" date="2011" name="Nat. Genet.">
        <title>The Arabidopsis lyrata genome sequence and the basis of rapid genome size change.</title>
        <authorList>
            <person name="Hu T.T."/>
            <person name="Pattyn P."/>
            <person name="Bakker E.G."/>
            <person name="Cao J."/>
            <person name="Cheng J.-F."/>
            <person name="Clark R.M."/>
            <person name="Fahlgren N."/>
            <person name="Fawcett J.A."/>
            <person name="Grimwood J."/>
            <person name="Gundlach H."/>
            <person name="Haberer G."/>
            <person name="Hollister J.D."/>
            <person name="Ossowski S."/>
            <person name="Ottilar R.P."/>
            <person name="Salamov A.A."/>
            <person name="Schneeberger K."/>
            <person name="Spannagl M."/>
            <person name="Wang X."/>
            <person name="Yang L."/>
            <person name="Nasrallah M.E."/>
            <person name="Bergelson J."/>
            <person name="Carrington J.C."/>
            <person name="Gaut B.S."/>
            <person name="Schmutz J."/>
            <person name="Mayer K.F.X."/>
            <person name="Van de Peer Y."/>
            <person name="Grigoriev I.V."/>
            <person name="Nordborg M."/>
            <person name="Weigel D."/>
            <person name="Guo Y.-L."/>
        </authorList>
    </citation>
    <scope>NUCLEOTIDE SEQUENCE [LARGE SCALE GENOMIC DNA]</scope>
    <source>
        <strain evidence="5">cv. MN47</strain>
    </source>
</reference>
<accession>D7LA95</accession>
<evidence type="ECO:0000259" key="3">
    <source>
        <dbReference type="Pfam" id="PF24714"/>
    </source>
</evidence>